<evidence type="ECO:0000313" key="2">
    <source>
        <dbReference type="EMBL" id="SHO33341.1"/>
    </source>
</evidence>
<dbReference type="EMBL" id="LT671577">
    <property type="protein sequence ID" value="SHO33341.1"/>
    <property type="molecule type" value="Genomic_DNA"/>
</dbReference>
<proteinExistence type="predicted"/>
<dbReference type="InterPro" id="IPR001810">
    <property type="entry name" value="F-box_dom"/>
</dbReference>
<protein>
    <submittedName>
        <fullName evidence="2">F-box domain</fullName>
    </submittedName>
</protein>
<evidence type="ECO:0000259" key="1">
    <source>
        <dbReference type="PROSITE" id="PS50181"/>
    </source>
</evidence>
<feature type="domain" description="F-box" evidence="1">
    <location>
        <begin position="1"/>
        <end position="44"/>
    </location>
</feature>
<dbReference type="SUPFAM" id="SSF81383">
    <property type="entry name" value="F-box domain"/>
    <property type="match status" value="1"/>
</dbReference>
<gene>
    <name evidence="2" type="ORF">BQ3484_273</name>
</gene>
<name>A0A1M7XUJ7_9VIRU</name>
<dbReference type="Gene3D" id="1.20.1280.50">
    <property type="match status" value="1"/>
</dbReference>
<keyword evidence="3" id="KW-1185">Reference proteome</keyword>
<dbReference type="Proteomes" id="UP000201465">
    <property type="component" value="Segment"/>
</dbReference>
<dbReference type="GeneID" id="30523233"/>
<sequence>MDRLSTEVIFAILGKTKVENLLVLSSVDREFRDLCRSKTLWKRIFRKHCLTLLKKSKSTSTWILNFRNSLSSASLTADIMARANSADGILRFKTSADMIPEVDLSLVGDASMIHIPKVTNKDKLEGLIVRSRLHSTKIFPCPLCQFLYPEAYRRIIGDKGERKPFYRLLLQEKQGAFFMIIRESCPLHQEQYEEHFRQQLTREQICTLVYKLCYYSLLGREKVHVGLISGMSGGLRMNPVIRLDTSYM</sequence>
<dbReference type="PROSITE" id="PS50181">
    <property type="entry name" value="FBOX"/>
    <property type="match status" value="1"/>
</dbReference>
<dbReference type="KEGG" id="vg:30523233"/>
<organism evidence="2 3">
    <name type="scientific">Cedratvirus A11</name>
    <dbReference type="NCBI Taxonomy" id="1903266"/>
    <lineage>
        <taxon>Viruses</taxon>
        <taxon>Pithoviruses</taxon>
        <taxon>Orthocedratvirinae</taxon>
        <taxon>Alphacedratvirus</taxon>
        <taxon>Alphacedratvirus aljazairmassiliense</taxon>
    </lineage>
</organism>
<dbReference type="InterPro" id="IPR036047">
    <property type="entry name" value="F-box-like_dom_sf"/>
</dbReference>
<accession>A0A1M7XUJ7</accession>
<reference evidence="2 3" key="1">
    <citation type="submission" date="2016-11" db="EMBL/GenBank/DDBJ databases">
        <authorList>
            <consortium name="Urmite Genomes"/>
        </authorList>
    </citation>
    <scope>NUCLEOTIDE SEQUENCE [LARGE SCALE GENOMIC DNA]</scope>
    <source>
        <strain evidence="2 3">A11</strain>
    </source>
</reference>
<dbReference type="RefSeq" id="YP_009329213.1">
    <property type="nucleotide sequence ID" value="NC_032108.1"/>
</dbReference>
<evidence type="ECO:0000313" key="3">
    <source>
        <dbReference type="Proteomes" id="UP000201465"/>
    </source>
</evidence>